<feature type="signal peptide" evidence="3">
    <location>
        <begin position="1"/>
        <end position="33"/>
    </location>
</feature>
<organism evidence="4 5">
    <name type="scientific">Paenarthrobacter nicotinovorans</name>
    <name type="common">Arthrobacter nicotinovorans</name>
    <dbReference type="NCBI Taxonomy" id="29320"/>
    <lineage>
        <taxon>Bacteria</taxon>
        <taxon>Bacillati</taxon>
        <taxon>Actinomycetota</taxon>
        <taxon>Actinomycetes</taxon>
        <taxon>Micrococcales</taxon>
        <taxon>Micrococcaceae</taxon>
        <taxon>Paenarthrobacter</taxon>
    </lineage>
</organism>
<feature type="region of interest" description="Disordered" evidence="1">
    <location>
        <begin position="600"/>
        <end position="633"/>
    </location>
</feature>
<feature type="chain" id="PRO_5047378591" evidence="3">
    <location>
        <begin position="34"/>
        <end position="698"/>
    </location>
</feature>
<proteinExistence type="predicted"/>
<dbReference type="Proteomes" id="UP001448614">
    <property type="component" value="Unassembled WGS sequence"/>
</dbReference>
<reference evidence="4 5" key="1">
    <citation type="journal article" date="2024" name="Appl. Microbiol. Biotechnol.">
        <title>Biosynthetic gene clusters with biotechnological applications in novel Antarctic isolates from Actinomycetota.</title>
        <authorList>
            <person name="Bruna P."/>
            <person name="Nunez-Montero K."/>
            <person name="Contreras M.J."/>
            <person name="Leal K."/>
            <person name="Garcia M."/>
            <person name="Abanto M."/>
            <person name="Barrientos L."/>
        </authorList>
    </citation>
    <scope>NUCLEOTIDE SEQUENCE [LARGE SCALE GENOMIC DNA]</scope>
    <source>
        <strain evidence="4 5">Se16.17</strain>
    </source>
</reference>
<evidence type="ECO:0000313" key="4">
    <source>
        <dbReference type="EMBL" id="MEO3940542.1"/>
    </source>
</evidence>
<keyword evidence="5" id="KW-1185">Reference proteome</keyword>
<name>A0ABV0GQ64_PAENI</name>
<evidence type="ECO:0000256" key="3">
    <source>
        <dbReference type="SAM" id="SignalP"/>
    </source>
</evidence>
<keyword evidence="2" id="KW-1133">Transmembrane helix</keyword>
<protein>
    <submittedName>
        <fullName evidence="4">ALF repeat-containing protein</fullName>
    </submittedName>
</protein>
<evidence type="ECO:0000256" key="2">
    <source>
        <dbReference type="SAM" id="Phobius"/>
    </source>
</evidence>
<gene>
    <name evidence="4" type="ORF">V3C41_05615</name>
</gene>
<sequence length="698" mass="71498">MISVLRHTRRRWAAAAVALVAGASLLFAAPAQAYEIPAFEVPTQSQAPSAYVQRAADAAGVVQLWKTAGPATRAAADVALAGGPQAVQAFVDGGQDAPLAADRKQLVTELTQRGSEHVRSKAKEILASNNPALIDAFLVSGWESTWRVDLKTVAYYFTEYSNGLVQREAQKSLDEGQQAVEEFVLGGWMVKAQVSDRQAAYALIASPNPAVSSGAKTALATAEPAADAAKVADYLRYGQFVAGDHHTESAAVASLLQQVKADIKANPAGTADVAARAKTAVEQARNTATAARTADSARLVADRDLLSAHAVPRGALDNVTLVSEKPAKEAFAAAAKELPGLLAVLAAANADPDALIKEARQATLDLALVGTPEVKKAAEKALLAGDPAIKSFIAKGHDEAIERDSSGVSAFGADRQRVYQLLSLGGSHVNKAADLALGSASHADVRYFLEYGFATAQDLDNRILAYASLDKAGPELRAAATVALEGSRADLRAFAASGQFAAAKRDEATAAHVASVDAMLTELTGLADKAALDAGIAADAARAAEAARQAEAAAAAEQARGKLPLNVPRGNSSELSAAAPTVVPWPQALVPAVALDVTGEAPDGEPVAAERPEATDASVPPAATWPSESATAESLSQEAAAPLAASSTGLGAWTIALIVALVLAAAGAITFLLRRKVPVPATAPASASTTSPKATPKP</sequence>
<dbReference type="InterPro" id="IPR005506">
    <property type="entry name" value="DUF312_ALF"/>
</dbReference>
<accession>A0ABV0GQ64</accession>
<keyword evidence="2" id="KW-0472">Membrane</keyword>
<evidence type="ECO:0000256" key="1">
    <source>
        <dbReference type="SAM" id="MobiDB-lite"/>
    </source>
</evidence>
<dbReference type="EMBL" id="JBBMFV010000004">
    <property type="protein sequence ID" value="MEO3940542.1"/>
    <property type="molecule type" value="Genomic_DNA"/>
</dbReference>
<keyword evidence="2" id="KW-0812">Transmembrane</keyword>
<keyword evidence="3" id="KW-0732">Signal</keyword>
<dbReference type="Pfam" id="PF03752">
    <property type="entry name" value="ALF"/>
    <property type="match status" value="3"/>
</dbReference>
<feature type="transmembrane region" description="Helical" evidence="2">
    <location>
        <begin position="650"/>
        <end position="673"/>
    </location>
</feature>
<evidence type="ECO:0000313" key="5">
    <source>
        <dbReference type="Proteomes" id="UP001448614"/>
    </source>
</evidence>
<dbReference type="RefSeq" id="WP_347782037.1">
    <property type="nucleotide sequence ID" value="NZ_JBBMFV010000004.1"/>
</dbReference>
<comment type="caution">
    <text evidence="4">The sequence shown here is derived from an EMBL/GenBank/DDBJ whole genome shotgun (WGS) entry which is preliminary data.</text>
</comment>